<feature type="transmembrane region" description="Helical" evidence="8">
    <location>
        <begin position="413"/>
        <end position="433"/>
    </location>
</feature>
<dbReference type="PROSITE" id="PS50109">
    <property type="entry name" value="HIS_KIN"/>
    <property type="match status" value="1"/>
</dbReference>
<protein>
    <recommendedName>
        <fullName evidence="2">histidine kinase</fullName>
        <ecNumber evidence="2">2.7.13.3</ecNumber>
    </recommendedName>
</protein>
<evidence type="ECO:0000256" key="4">
    <source>
        <dbReference type="ARBA" id="ARBA00022679"/>
    </source>
</evidence>
<dbReference type="EC" id="2.7.13.3" evidence="2"/>
<evidence type="ECO:0000259" key="9">
    <source>
        <dbReference type="PROSITE" id="PS50109"/>
    </source>
</evidence>
<keyword evidence="4" id="KW-0808">Transferase</keyword>
<dbReference type="InterPro" id="IPR036890">
    <property type="entry name" value="HATPase_C_sf"/>
</dbReference>
<organism evidence="10 11">
    <name type="scientific">Parabacteroides faecis</name>
    <dbReference type="NCBI Taxonomy" id="1217282"/>
    <lineage>
        <taxon>Bacteria</taxon>
        <taxon>Pseudomonadati</taxon>
        <taxon>Bacteroidota</taxon>
        <taxon>Bacteroidia</taxon>
        <taxon>Bacteroidales</taxon>
        <taxon>Tannerellaceae</taxon>
        <taxon>Parabacteroides</taxon>
    </lineage>
</organism>
<dbReference type="SUPFAM" id="SSF55874">
    <property type="entry name" value="ATPase domain of HSP90 chaperone/DNA topoisomerase II/histidine kinase"/>
    <property type="match status" value="1"/>
</dbReference>
<keyword evidence="3" id="KW-0597">Phosphoprotein</keyword>
<comment type="catalytic activity">
    <reaction evidence="1">
        <text>ATP + protein L-histidine = ADP + protein N-phospho-L-histidine.</text>
        <dbReference type="EC" id="2.7.13.3"/>
    </reaction>
</comment>
<keyword evidence="6" id="KW-0902">Two-component regulatory system</keyword>
<dbReference type="PANTHER" id="PTHR43711">
    <property type="entry name" value="TWO-COMPONENT HISTIDINE KINASE"/>
    <property type="match status" value="1"/>
</dbReference>
<dbReference type="CDD" id="cd00082">
    <property type="entry name" value="HisKA"/>
    <property type="match status" value="1"/>
</dbReference>
<dbReference type="InterPro" id="IPR011990">
    <property type="entry name" value="TPR-like_helical_dom_sf"/>
</dbReference>
<gene>
    <name evidence="10" type="ORF">GGQ57_002595</name>
</gene>
<dbReference type="Gene3D" id="1.10.287.130">
    <property type="match status" value="1"/>
</dbReference>
<evidence type="ECO:0000256" key="1">
    <source>
        <dbReference type="ARBA" id="ARBA00000085"/>
    </source>
</evidence>
<dbReference type="Pfam" id="PF02518">
    <property type="entry name" value="HATPase_c"/>
    <property type="match status" value="1"/>
</dbReference>
<keyword evidence="5 10" id="KW-0418">Kinase</keyword>
<evidence type="ECO:0000256" key="7">
    <source>
        <dbReference type="SAM" id="Coils"/>
    </source>
</evidence>
<dbReference type="InterPro" id="IPR050736">
    <property type="entry name" value="Sensor_HK_Regulatory"/>
</dbReference>
<dbReference type="InterPro" id="IPR004358">
    <property type="entry name" value="Sig_transdc_His_kin-like_C"/>
</dbReference>
<dbReference type="EMBL" id="JACHOC010000004">
    <property type="protein sequence ID" value="MBB4622695.1"/>
    <property type="molecule type" value="Genomic_DNA"/>
</dbReference>
<name>A0ABR6KMG9_9BACT</name>
<comment type="caution">
    <text evidence="10">The sequence shown here is derived from an EMBL/GenBank/DDBJ whole genome shotgun (WGS) entry which is preliminary data.</text>
</comment>
<keyword evidence="8" id="KW-0472">Membrane</keyword>
<keyword evidence="8" id="KW-0812">Transmembrane</keyword>
<evidence type="ECO:0000256" key="8">
    <source>
        <dbReference type="SAM" id="Phobius"/>
    </source>
</evidence>
<dbReference type="PRINTS" id="PR00344">
    <property type="entry name" value="BCTRLSENSOR"/>
</dbReference>
<dbReference type="Pfam" id="PF00512">
    <property type="entry name" value="HisKA"/>
    <property type="match status" value="1"/>
</dbReference>
<keyword evidence="8" id="KW-1133">Transmembrane helix</keyword>
<dbReference type="InterPro" id="IPR003661">
    <property type="entry name" value="HisK_dim/P_dom"/>
</dbReference>
<sequence length="687" mass="78816">MGNIYIRLVLVVAGIFLGLVRSQAETVTDSQYVSVRDSLLSLLNETSDTGVKLEALTKLAQLNWNTSEGCENLKQMASIAGETDSIKEYYWAAMQLGRYYCNKRKLDSLQLWAHLVDSVATARQEVPDAVFEFLNCYCRYYLIGENYELAMNEAVRLQLLSEETGNQKGLISSNEYMGLIYLLIGRDSDAVVAFEKGVDLLKQKGDSPDYQLQIIPYLLISYQRLGKLEQLNETLDYAIGLLKDMEKQDSLRWMNYPFKSKYCVLYANYLNLYVARNDMERAREALDKAAYYFVENCGNDVESVYFLARARYYFHIKEYPKALGEIERTLETDYSVEVLKLKIEIQEATGMRDAALKTHDELLTFMEQSIISAYTRQISQLRSIHDLNEKNIQKKELEYQKESLEHKQDQLKVLVILLLVLVFLLYLLFCYAYRTSRLKNVLQKEREALIETTRKLRVAKEEAEESSRMKAAFVANISHEIRTPLNAIVGFSGLLEDADEEERKEFIHIINNSSDLLLNLVSDVLDLSRLDSSNFKLTLADCNVYDCCRKVQESIQPRIQPGVDLTLTFSDKDFVMKTDGLRVQQLLLNLLSNAAKFTEQGEINLDYRVDREGKRIVFSVTDTGSGIPPEKQESIFNRFEKIDEFKQGTGLGLPICRVIADRLNGTLTLDAAYARGARFIFVHPFVE</sequence>
<dbReference type="InterPro" id="IPR003594">
    <property type="entry name" value="HATPase_dom"/>
</dbReference>
<dbReference type="InterPro" id="IPR005467">
    <property type="entry name" value="His_kinase_dom"/>
</dbReference>
<proteinExistence type="predicted"/>
<evidence type="ECO:0000256" key="2">
    <source>
        <dbReference type="ARBA" id="ARBA00012438"/>
    </source>
</evidence>
<reference evidence="10 11" key="1">
    <citation type="submission" date="2020-08" db="EMBL/GenBank/DDBJ databases">
        <title>Genomic Encyclopedia of Type Strains, Phase IV (KMG-IV): sequencing the most valuable type-strain genomes for metagenomic binning, comparative biology and taxonomic classification.</title>
        <authorList>
            <person name="Goeker M."/>
        </authorList>
    </citation>
    <scope>NUCLEOTIDE SEQUENCE [LARGE SCALE GENOMIC DNA]</scope>
    <source>
        <strain evidence="10 11">DSM 102983</strain>
    </source>
</reference>
<feature type="domain" description="Histidine kinase" evidence="9">
    <location>
        <begin position="476"/>
        <end position="687"/>
    </location>
</feature>
<dbReference type="Gene3D" id="3.30.565.10">
    <property type="entry name" value="Histidine kinase-like ATPase, C-terminal domain"/>
    <property type="match status" value="1"/>
</dbReference>
<dbReference type="SUPFAM" id="SSF47384">
    <property type="entry name" value="Homodimeric domain of signal transducing histidine kinase"/>
    <property type="match status" value="1"/>
</dbReference>
<dbReference type="Gene3D" id="1.25.40.10">
    <property type="entry name" value="Tetratricopeptide repeat domain"/>
    <property type="match status" value="1"/>
</dbReference>
<accession>A0ABR6KMG9</accession>
<feature type="coiled-coil region" evidence="7">
    <location>
        <begin position="387"/>
        <end position="414"/>
    </location>
</feature>
<keyword evidence="11" id="KW-1185">Reference proteome</keyword>
<evidence type="ECO:0000313" key="10">
    <source>
        <dbReference type="EMBL" id="MBB4622695.1"/>
    </source>
</evidence>
<evidence type="ECO:0000256" key="5">
    <source>
        <dbReference type="ARBA" id="ARBA00022777"/>
    </source>
</evidence>
<keyword evidence="7" id="KW-0175">Coiled coil</keyword>
<dbReference type="SUPFAM" id="SSF48452">
    <property type="entry name" value="TPR-like"/>
    <property type="match status" value="1"/>
</dbReference>
<evidence type="ECO:0000313" key="11">
    <source>
        <dbReference type="Proteomes" id="UP000533637"/>
    </source>
</evidence>
<dbReference type="RefSeq" id="WP_183671095.1">
    <property type="nucleotide sequence ID" value="NZ_BMPB01000012.1"/>
</dbReference>
<evidence type="ECO:0000256" key="6">
    <source>
        <dbReference type="ARBA" id="ARBA00023012"/>
    </source>
</evidence>
<evidence type="ECO:0000256" key="3">
    <source>
        <dbReference type="ARBA" id="ARBA00022553"/>
    </source>
</evidence>
<dbReference type="PANTHER" id="PTHR43711:SF1">
    <property type="entry name" value="HISTIDINE KINASE 1"/>
    <property type="match status" value="1"/>
</dbReference>
<dbReference type="GO" id="GO:0016301">
    <property type="term" value="F:kinase activity"/>
    <property type="evidence" value="ECO:0007669"/>
    <property type="project" value="UniProtKB-KW"/>
</dbReference>
<dbReference type="SMART" id="SM00387">
    <property type="entry name" value="HATPase_c"/>
    <property type="match status" value="1"/>
</dbReference>
<dbReference type="Proteomes" id="UP000533637">
    <property type="component" value="Unassembled WGS sequence"/>
</dbReference>
<dbReference type="SMART" id="SM00388">
    <property type="entry name" value="HisKA"/>
    <property type="match status" value="1"/>
</dbReference>
<dbReference type="InterPro" id="IPR036097">
    <property type="entry name" value="HisK_dim/P_sf"/>
</dbReference>